<proteinExistence type="predicted"/>
<evidence type="ECO:0000313" key="1">
    <source>
        <dbReference type="EMBL" id="RCV62480.1"/>
    </source>
</evidence>
<gene>
    <name evidence="1" type="ORF">DEF24_00910</name>
</gene>
<organism evidence="1 2">
    <name type="scientific">Marinitenerispora sediminis</name>
    <dbReference type="NCBI Taxonomy" id="1931232"/>
    <lineage>
        <taxon>Bacteria</taxon>
        <taxon>Bacillati</taxon>
        <taxon>Actinomycetota</taxon>
        <taxon>Actinomycetes</taxon>
        <taxon>Streptosporangiales</taxon>
        <taxon>Nocardiopsidaceae</taxon>
        <taxon>Marinitenerispora</taxon>
    </lineage>
</organism>
<evidence type="ECO:0000313" key="2">
    <source>
        <dbReference type="Proteomes" id="UP000253318"/>
    </source>
</evidence>
<dbReference type="Proteomes" id="UP000253318">
    <property type="component" value="Unassembled WGS sequence"/>
</dbReference>
<protein>
    <submittedName>
        <fullName evidence="1">Uncharacterized protein</fullName>
    </submittedName>
</protein>
<dbReference type="AlphaFoldDB" id="A0A368TC09"/>
<dbReference type="RefSeq" id="WP_114398933.1">
    <property type="nucleotide sequence ID" value="NZ_QEIM01000097.1"/>
</dbReference>
<dbReference type="OrthoDB" id="9812656at2"/>
<comment type="caution">
    <text evidence="1">The sequence shown here is derived from an EMBL/GenBank/DDBJ whole genome shotgun (WGS) entry which is preliminary data.</text>
</comment>
<reference evidence="1 2" key="1">
    <citation type="submission" date="2018-04" db="EMBL/GenBank/DDBJ databases">
        <title>Novel actinobacteria from marine sediment.</title>
        <authorList>
            <person name="Ng Z.Y."/>
            <person name="Tan G.Y.A."/>
        </authorList>
    </citation>
    <scope>NUCLEOTIDE SEQUENCE [LARGE SCALE GENOMIC DNA]</scope>
    <source>
        <strain evidence="1 2">TPS81</strain>
    </source>
</reference>
<sequence length="136" mass="13685">MGHLRRDRRRLRAAPAARLTAAGGSLPRSRLAAAAELTGRCGPLLPEPGADGSTHAVRTADVAPAALAVWSAVLHACGLAAEGDVRLTAGGPGVLLRGAEAHVREHPGGAPAAVELSAPRGAWTLLDHLVATLPAA</sequence>
<name>A0A368TC09_9ACTN</name>
<dbReference type="EMBL" id="QEIN01000004">
    <property type="protein sequence ID" value="RCV62480.1"/>
    <property type="molecule type" value="Genomic_DNA"/>
</dbReference>
<accession>A0A368TC09</accession>
<keyword evidence="2" id="KW-1185">Reference proteome</keyword>